<evidence type="ECO:0000313" key="4">
    <source>
        <dbReference type="Proteomes" id="UP000005239"/>
    </source>
</evidence>
<dbReference type="InterPro" id="IPR027417">
    <property type="entry name" value="P-loop_NTPase"/>
</dbReference>
<keyword evidence="4" id="KW-1185">Reference proteome</keyword>
<dbReference type="InterPro" id="IPR030385">
    <property type="entry name" value="G_IRG_dom"/>
</dbReference>
<dbReference type="GO" id="GO:0002064">
    <property type="term" value="P:epithelial cell development"/>
    <property type="evidence" value="ECO:0007669"/>
    <property type="project" value="EnsemblMetazoa"/>
</dbReference>
<comment type="similarity">
    <text evidence="1">Belongs to the TRAFAC class dynamin-like GTPase superfamily. IRG family.</text>
</comment>
<dbReference type="GO" id="GO:0016020">
    <property type="term" value="C:membrane"/>
    <property type="evidence" value="ECO:0007669"/>
    <property type="project" value="InterPro"/>
</dbReference>
<evidence type="ECO:0000256" key="2">
    <source>
        <dbReference type="SAM" id="MobiDB-lite"/>
    </source>
</evidence>
<evidence type="ECO:0000256" key="1">
    <source>
        <dbReference type="ARBA" id="ARBA00005429"/>
    </source>
</evidence>
<accession>A0A2A6CEZ5</accession>
<feature type="compositionally biased region" description="Pro residues" evidence="2">
    <location>
        <begin position="174"/>
        <end position="187"/>
    </location>
</feature>
<name>A0A2A6CEZ5_PRIPA</name>
<dbReference type="InterPro" id="IPR007743">
    <property type="entry name" value="Immunity-related_GTPase-like"/>
</dbReference>
<dbReference type="PANTHER" id="PTHR14143">
    <property type="entry name" value="INTERFERON-INDUCIBLE GTPASE FAMILY MEMBER"/>
    <property type="match status" value="1"/>
</dbReference>
<feature type="compositionally biased region" description="Pro residues" evidence="2">
    <location>
        <begin position="102"/>
        <end position="117"/>
    </location>
</feature>
<reference evidence="3" key="2">
    <citation type="submission" date="2022-06" db="UniProtKB">
        <authorList>
            <consortium name="EnsemblMetazoa"/>
        </authorList>
    </citation>
    <scope>IDENTIFICATION</scope>
    <source>
        <strain evidence="3">PS312</strain>
    </source>
</reference>
<dbReference type="SUPFAM" id="SSF52540">
    <property type="entry name" value="P-loop containing nucleoside triphosphate hydrolases"/>
    <property type="match status" value="2"/>
</dbReference>
<dbReference type="PROSITE" id="PS51716">
    <property type="entry name" value="G_IRG"/>
    <property type="match status" value="1"/>
</dbReference>
<dbReference type="AlphaFoldDB" id="A0A2A6CEZ5"/>
<feature type="compositionally biased region" description="Basic and acidic residues" evidence="2">
    <location>
        <begin position="188"/>
        <end position="198"/>
    </location>
</feature>
<proteinExistence type="inferred from homology"/>
<evidence type="ECO:0000313" key="3">
    <source>
        <dbReference type="EnsemblMetazoa" id="PPA38338.1"/>
    </source>
</evidence>
<dbReference type="Gene3D" id="3.40.50.300">
    <property type="entry name" value="P-loop containing nucleotide triphosphate hydrolases"/>
    <property type="match status" value="2"/>
</dbReference>
<feature type="compositionally biased region" description="Pro residues" evidence="2">
    <location>
        <begin position="234"/>
        <end position="248"/>
    </location>
</feature>
<dbReference type="GO" id="GO:0005525">
    <property type="term" value="F:GTP binding"/>
    <property type="evidence" value="ECO:0007669"/>
    <property type="project" value="InterPro"/>
</dbReference>
<dbReference type="CDD" id="cd00882">
    <property type="entry name" value="Ras_like_GTPase"/>
    <property type="match status" value="1"/>
</dbReference>
<accession>A0A8R1YR72</accession>
<dbReference type="PANTHER" id="PTHR14143:SF1">
    <property type="entry name" value="IRG-TYPE G DOMAIN-CONTAINING PROTEIN"/>
    <property type="match status" value="1"/>
</dbReference>
<gene>
    <name evidence="3" type="primary">WBGene00276707</name>
</gene>
<reference evidence="4" key="1">
    <citation type="journal article" date="2008" name="Nat. Genet.">
        <title>The Pristionchus pacificus genome provides a unique perspective on nematode lifestyle and parasitism.</title>
        <authorList>
            <person name="Dieterich C."/>
            <person name="Clifton S.W."/>
            <person name="Schuster L.N."/>
            <person name="Chinwalla A."/>
            <person name="Delehaunty K."/>
            <person name="Dinkelacker I."/>
            <person name="Fulton L."/>
            <person name="Fulton R."/>
            <person name="Godfrey J."/>
            <person name="Minx P."/>
            <person name="Mitreva M."/>
            <person name="Roeseler W."/>
            <person name="Tian H."/>
            <person name="Witte H."/>
            <person name="Yang S.P."/>
            <person name="Wilson R.K."/>
            <person name="Sommer R.J."/>
        </authorList>
    </citation>
    <scope>NUCLEOTIDE SEQUENCE [LARGE SCALE GENOMIC DNA]</scope>
    <source>
        <strain evidence="4">PS312</strain>
    </source>
</reference>
<dbReference type="Pfam" id="PF05049">
    <property type="entry name" value="IIGP"/>
    <property type="match status" value="1"/>
</dbReference>
<dbReference type="Proteomes" id="UP000005239">
    <property type="component" value="Unassembled WGS sequence"/>
</dbReference>
<feature type="compositionally biased region" description="Low complexity" evidence="2">
    <location>
        <begin position="149"/>
        <end position="162"/>
    </location>
</feature>
<protein>
    <submittedName>
        <fullName evidence="3">IRG-type G domain-containing protein</fullName>
    </submittedName>
</protein>
<organism evidence="3 4">
    <name type="scientific">Pristionchus pacificus</name>
    <name type="common">Parasitic nematode worm</name>
    <dbReference type="NCBI Taxonomy" id="54126"/>
    <lineage>
        <taxon>Eukaryota</taxon>
        <taxon>Metazoa</taxon>
        <taxon>Ecdysozoa</taxon>
        <taxon>Nematoda</taxon>
        <taxon>Chromadorea</taxon>
        <taxon>Rhabditida</taxon>
        <taxon>Rhabditina</taxon>
        <taxon>Diplogasteromorpha</taxon>
        <taxon>Diplogasteroidea</taxon>
        <taxon>Neodiplogasteridae</taxon>
        <taxon>Pristionchus</taxon>
    </lineage>
</organism>
<dbReference type="GO" id="GO:0035150">
    <property type="term" value="P:regulation of tube size"/>
    <property type="evidence" value="ECO:0007669"/>
    <property type="project" value="EnsemblMetazoa"/>
</dbReference>
<dbReference type="EnsemblMetazoa" id="PPA38338.1">
    <property type="protein sequence ID" value="PPA38338.1"/>
    <property type="gene ID" value="WBGene00276707"/>
</dbReference>
<sequence length="909" mass="100271">MVTPRNGTNLAGNRMPCGLYTCERESVVDEETCGDYPEHPLLFTMGNSSGKSRVSDHVAFETSPTPPIPNIVVHAATPLSTPIDGGGEPTFARYGSPDGPDDPSPPPLPRTPPPPLPTSSNVRSSGRRPSIAQLGAAAAAAVKHRKRSPSTSSCPRRPSQPRLFKSYGSYDPLVSPPTPQAPPPTPHYEPKEEKKGMSKLEAFLARRRIDPAPPPVISSPVLQSREQLVFPPRSDLPPPLPSLPPPPSSDDDYTPVPSPPIVSAPTPKPRDRKNIVYAKDRVAQFEALNTTVRTEASDETMKAREPKKGNAVSKTAPDNYPIYNPIEDFSFSAGMQFQKGSFPIDTNRSNIAIVGRSGVGKSTLINAMRGINQGDPQAAGRGHCEMEPFRFIEPSLQHVVLWEVSYPKSFSSVSDIYDRNMSFNRFYDAHKLNNFAHVIVLIGDGAPTDDDISFARLVHTRNDDIAFARVVKSRRTPLTLVLSKADIDIEAEARRAVLELNRPIEPALLTNFAQNASRVFSSVLERKAPVLLSTPLLTVSAPVTRCLVSGTRSFLSYETDEERLLHTIGIQRGCHAELEAEQQRQLMTMGYASREQLLQGGGGGDYSSLRNLQAVPSHPSVRPTAIHKSTVLADAGFEISYDRIEGTDDRVFGNLEPRTGVRRTGRTSFNYAFVGGKGVGKSSLINAMRGMTSKHPLAAGKGRAKAASVDKFEFDDEILKYSVTLWEMHYPRRVNNFFEFIDANNIASFTAIFVIVRDGIPSDEDLTFAKIAHRRSASVVLLSSRTDRRLAMRSRADEIPVCDLLKQRFIEKGVERFDRRMQSSAPELSGRVHLFFVSAPVFLALRSGRQSDLFLVHERAVFDFLKQKRIIADMLDLPLSEMKQEGLYANVNLETAGVYPEDPIETREE</sequence>
<feature type="region of interest" description="Disordered" evidence="2">
    <location>
        <begin position="47"/>
        <end position="271"/>
    </location>
</feature>